<evidence type="ECO:0008006" key="3">
    <source>
        <dbReference type="Google" id="ProtNLM"/>
    </source>
</evidence>
<dbReference type="AlphaFoldDB" id="A0A8T1TQ82"/>
<reference evidence="1" key="1">
    <citation type="submission" date="2021-01" db="EMBL/GenBank/DDBJ databases">
        <title>Phytophthora aleatoria, a newly-described species from Pinus radiata is distinct from Phytophthora cactorum isolates based on comparative genomics.</title>
        <authorList>
            <person name="Mcdougal R."/>
            <person name="Panda P."/>
            <person name="Williams N."/>
            <person name="Studholme D.J."/>
        </authorList>
    </citation>
    <scope>NUCLEOTIDE SEQUENCE</scope>
    <source>
        <strain evidence="1">NZFS 3830</strain>
    </source>
</reference>
<gene>
    <name evidence="1" type="ORF">JG687_00017099</name>
</gene>
<proteinExistence type="predicted"/>
<sequence length="225" mass="24801">MDGCTSHYSVEVLEAAEKIGVLLVLFSANATHLIQPLDVAVFSNFKACIKGQADICMASRGGCALRKTQAITMESSVWTLCNFEANIKSGFRCCGLYPLTKVKMAQRLEDFVRNGAPEDTELAAWLKIKDVQQETPVLPPTRQRTRARKMVTVGGNLLTRQILDELASAKPIKKTEVEEAAQAGQEQQCDVQKHHHYGSISVENFSLNESIVSFNKKHGMTCGKV</sequence>
<evidence type="ECO:0000313" key="2">
    <source>
        <dbReference type="Proteomes" id="UP000688947"/>
    </source>
</evidence>
<organism evidence="1 2">
    <name type="scientific">Phytophthora cactorum</name>
    <dbReference type="NCBI Taxonomy" id="29920"/>
    <lineage>
        <taxon>Eukaryota</taxon>
        <taxon>Sar</taxon>
        <taxon>Stramenopiles</taxon>
        <taxon>Oomycota</taxon>
        <taxon>Peronosporomycetes</taxon>
        <taxon>Peronosporales</taxon>
        <taxon>Peronosporaceae</taxon>
        <taxon>Phytophthora</taxon>
    </lineage>
</organism>
<protein>
    <recommendedName>
        <fullName evidence="3">DDE-1 domain-containing protein</fullName>
    </recommendedName>
</protein>
<evidence type="ECO:0000313" key="1">
    <source>
        <dbReference type="EMBL" id="KAG6945759.1"/>
    </source>
</evidence>
<dbReference type="VEuPathDB" id="FungiDB:PC110_g6486"/>
<name>A0A8T1TQ82_9STRA</name>
<dbReference type="EMBL" id="JAENGZ010001893">
    <property type="protein sequence ID" value="KAG6945759.1"/>
    <property type="molecule type" value="Genomic_DNA"/>
</dbReference>
<comment type="caution">
    <text evidence="1">The sequence shown here is derived from an EMBL/GenBank/DDBJ whole genome shotgun (WGS) entry which is preliminary data.</text>
</comment>
<accession>A0A8T1TQ82</accession>
<dbReference type="OrthoDB" id="115971at2759"/>
<dbReference type="Proteomes" id="UP000688947">
    <property type="component" value="Unassembled WGS sequence"/>
</dbReference>